<keyword evidence="3" id="KW-1185">Reference proteome</keyword>
<dbReference type="InParanoid" id="F0XR73"/>
<organism evidence="3">
    <name type="scientific">Grosmannia clavigera (strain kw1407 / UAMH 11150)</name>
    <name type="common">Blue stain fungus</name>
    <name type="synonym">Graphiocladiella clavigera</name>
    <dbReference type="NCBI Taxonomy" id="655863"/>
    <lineage>
        <taxon>Eukaryota</taxon>
        <taxon>Fungi</taxon>
        <taxon>Dikarya</taxon>
        <taxon>Ascomycota</taxon>
        <taxon>Pezizomycotina</taxon>
        <taxon>Sordariomycetes</taxon>
        <taxon>Sordariomycetidae</taxon>
        <taxon>Ophiostomatales</taxon>
        <taxon>Ophiostomataceae</taxon>
        <taxon>Leptographium</taxon>
    </lineage>
</organism>
<name>F0XR73_GROCL</name>
<dbReference type="GO" id="GO:0004674">
    <property type="term" value="F:protein serine/threonine kinase activity"/>
    <property type="evidence" value="ECO:0007669"/>
    <property type="project" value="TreeGrafter"/>
</dbReference>
<dbReference type="HOGENOM" id="CLU_547516_0_0_1"/>
<feature type="compositionally biased region" description="Low complexity" evidence="1">
    <location>
        <begin position="421"/>
        <end position="432"/>
    </location>
</feature>
<sequence length="498" mass="55344">MPDPGLIATLHVAGPHESRKTAERTLMANQNRLPFISSCGSNGSSKMSGLFQAARLQLRFDSLRRNRAGFVFGSSTDCDIVLPRGLAPYFCILAFDLQRRLILRELQGASLSVRYGDKAGHPLSGAVWLLSGHRFTEKYTPLVIRLSETLSFRIEVAAHHIDSTVYQTSVDRFPDHYDAAWNLVPDPGFTHDDNPPPGPASVLLDDRQLGRGGQARVDRVWDARTGIYYAAKIPLRDSCWRRLKIEASLLARIDHEHVIKLLYLSPSPNRRLILEYAAGGTVAKLAADKAISCDESLAVVGQCLLYMPPEAREAPDVREGSQYTWAVDIWSLGVVALELTHRLPAYRPRYPRRLVRDLGEKKKNRHCPLLDFLSTAMVVMDPRNRCSADVCYDVFHHGSLCCCPPVLATATTEPPKQELAPEQGPTETTEPPSWVRETLVHADYTEDVHTSPCYGVADVCYSRDGYAVQAVYSYFPGLTESAYSEQPGQAAMPTAFDC</sequence>
<evidence type="ECO:0000256" key="1">
    <source>
        <dbReference type="SAM" id="MobiDB-lite"/>
    </source>
</evidence>
<dbReference type="RefSeq" id="XP_014169218.1">
    <property type="nucleotide sequence ID" value="XM_014313743.1"/>
</dbReference>
<evidence type="ECO:0000313" key="3">
    <source>
        <dbReference type="Proteomes" id="UP000007796"/>
    </source>
</evidence>
<dbReference type="PANTHER" id="PTHR24361">
    <property type="entry name" value="MITOGEN-ACTIVATED KINASE KINASE KINASE"/>
    <property type="match status" value="1"/>
</dbReference>
<keyword evidence="2" id="KW-0808">Transferase</keyword>
<keyword evidence="2" id="KW-0418">Kinase</keyword>
<feature type="region of interest" description="Disordered" evidence="1">
    <location>
        <begin position="413"/>
        <end position="433"/>
    </location>
</feature>
<dbReference type="Gene3D" id="1.10.510.10">
    <property type="entry name" value="Transferase(Phosphotransferase) domain 1"/>
    <property type="match status" value="2"/>
</dbReference>
<dbReference type="Proteomes" id="UP000007796">
    <property type="component" value="Unassembled WGS sequence"/>
</dbReference>
<dbReference type="eggNOG" id="KOG0615">
    <property type="taxonomic scope" value="Eukaryota"/>
</dbReference>
<dbReference type="InterPro" id="IPR053235">
    <property type="entry name" value="Ser_Thr_kinase"/>
</dbReference>
<dbReference type="GO" id="GO:0005737">
    <property type="term" value="C:cytoplasm"/>
    <property type="evidence" value="ECO:0007669"/>
    <property type="project" value="TreeGrafter"/>
</dbReference>
<evidence type="ECO:0000313" key="2">
    <source>
        <dbReference type="EMBL" id="EFW99803.1"/>
    </source>
</evidence>
<dbReference type="SUPFAM" id="SSF56112">
    <property type="entry name" value="Protein kinase-like (PK-like)"/>
    <property type="match status" value="1"/>
</dbReference>
<dbReference type="AlphaFoldDB" id="F0XR73"/>
<dbReference type="STRING" id="655863.F0XR73"/>
<accession>F0XR73</accession>
<reference evidence="2 3" key="1">
    <citation type="journal article" date="2011" name="Proc. Natl. Acad. Sci. U.S.A.">
        <title>Genome and transcriptome analyses of the mountain pine beetle-fungal symbiont Grosmannia clavigera, a lodgepole pine pathogen.</title>
        <authorList>
            <person name="DiGuistini S."/>
            <person name="Wang Y."/>
            <person name="Liao N.Y."/>
            <person name="Taylor G."/>
            <person name="Tanguay P."/>
            <person name="Feau N."/>
            <person name="Henrissat B."/>
            <person name="Chan S.K."/>
            <person name="Hesse-Orce U."/>
            <person name="Alamouti S.M."/>
            <person name="Tsui C.K.M."/>
            <person name="Docking R.T."/>
            <person name="Levasseur A."/>
            <person name="Haridas S."/>
            <person name="Robertson G."/>
            <person name="Birol I."/>
            <person name="Holt R.A."/>
            <person name="Marra M.A."/>
            <person name="Hamelin R.C."/>
            <person name="Hirst M."/>
            <person name="Jones S.J.M."/>
            <person name="Bohlmann J."/>
            <person name="Breuil C."/>
        </authorList>
    </citation>
    <scope>NUCLEOTIDE SEQUENCE [LARGE SCALE GENOMIC DNA]</scope>
    <source>
        <strain evidence="3">kw1407 / UAMH 11150</strain>
    </source>
</reference>
<gene>
    <name evidence="2" type="ORF">CMQ_121</name>
</gene>
<dbReference type="EMBL" id="GL629807">
    <property type="protein sequence ID" value="EFW99803.1"/>
    <property type="molecule type" value="Genomic_DNA"/>
</dbReference>
<dbReference type="InterPro" id="IPR011009">
    <property type="entry name" value="Kinase-like_dom_sf"/>
</dbReference>
<dbReference type="OrthoDB" id="10252171at2759"/>
<protein>
    <submittedName>
        <fullName evidence="2">Camk family protein kinase</fullName>
    </submittedName>
</protein>
<dbReference type="GeneID" id="25974063"/>
<proteinExistence type="predicted"/>